<dbReference type="PROSITE" id="PS50949">
    <property type="entry name" value="HTH_GNTR"/>
    <property type="match status" value="1"/>
</dbReference>
<dbReference type="InterPro" id="IPR036388">
    <property type="entry name" value="WH-like_DNA-bd_sf"/>
</dbReference>
<keyword evidence="2" id="KW-0238">DNA-binding</keyword>
<dbReference type="InterPro" id="IPR000524">
    <property type="entry name" value="Tscrpt_reg_HTH_GntR"/>
</dbReference>
<proteinExistence type="predicted"/>
<accession>A0A974ZWK6</accession>
<evidence type="ECO:0000313" key="7">
    <source>
        <dbReference type="Proteomes" id="UP000662986"/>
    </source>
</evidence>
<evidence type="ECO:0000256" key="4">
    <source>
        <dbReference type="SAM" id="MobiDB-lite"/>
    </source>
</evidence>
<evidence type="ECO:0000256" key="3">
    <source>
        <dbReference type="ARBA" id="ARBA00023163"/>
    </source>
</evidence>
<feature type="region of interest" description="Disordered" evidence="4">
    <location>
        <begin position="1"/>
        <end position="20"/>
    </location>
</feature>
<dbReference type="EMBL" id="CP070619">
    <property type="protein sequence ID" value="QSE92726.1"/>
    <property type="molecule type" value="Genomic_DNA"/>
</dbReference>
<dbReference type="PANTHER" id="PTHR43537:SF45">
    <property type="entry name" value="GNTR FAMILY REGULATORY PROTEIN"/>
    <property type="match status" value="1"/>
</dbReference>
<dbReference type="RefSeq" id="WP_206009178.1">
    <property type="nucleotide sequence ID" value="NZ_CP070619.1"/>
</dbReference>
<evidence type="ECO:0000313" key="6">
    <source>
        <dbReference type="EMBL" id="QSE92726.1"/>
    </source>
</evidence>
<keyword evidence="3" id="KW-0804">Transcription</keyword>
<dbReference type="Gene3D" id="1.20.120.530">
    <property type="entry name" value="GntR ligand-binding domain-like"/>
    <property type="match status" value="1"/>
</dbReference>
<sequence>MPSAKITREIDESGDSVRHRGGAVTTASDAIRELILTRELLPGQQLVQDDLVDRIGMSRGPVREALRALSQDGLITHSPNRGYVVTRFNLDEMTQMYTLRDLIESQVLSTLPKPTAKQLRSVRAINEKIKNPNVSVAEAMRLNREFHFQLFNASNQQLLVRELNRWWDMSMSYMVMGIGIWAERAEMMGKAHDDQVEAWAEHDNERLVELCREHRWVSLKRLSNLV</sequence>
<evidence type="ECO:0000256" key="2">
    <source>
        <dbReference type="ARBA" id="ARBA00023125"/>
    </source>
</evidence>
<keyword evidence="1" id="KW-0805">Transcription regulation</keyword>
<dbReference type="Gene3D" id="1.10.10.10">
    <property type="entry name" value="Winged helix-like DNA-binding domain superfamily/Winged helix DNA-binding domain"/>
    <property type="match status" value="1"/>
</dbReference>
<organism evidence="6 7">
    <name type="scientific">Rhodococcus pseudokoreensis</name>
    <dbReference type="NCBI Taxonomy" id="2811421"/>
    <lineage>
        <taxon>Bacteria</taxon>
        <taxon>Bacillati</taxon>
        <taxon>Actinomycetota</taxon>
        <taxon>Actinomycetes</taxon>
        <taxon>Mycobacteriales</taxon>
        <taxon>Nocardiaceae</taxon>
        <taxon>Rhodococcus</taxon>
    </lineage>
</organism>
<dbReference type="Pfam" id="PF07729">
    <property type="entry name" value="FCD"/>
    <property type="match status" value="1"/>
</dbReference>
<dbReference type="Pfam" id="PF00392">
    <property type="entry name" value="GntR"/>
    <property type="match status" value="1"/>
</dbReference>
<feature type="compositionally biased region" description="Basic and acidic residues" evidence="4">
    <location>
        <begin position="1"/>
        <end position="18"/>
    </location>
</feature>
<dbReference type="SUPFAM" id="SSF46785">
    <property type="entry name" value="Winged helix' DNA-binding domain"/>
    <property type="match status" value="1"/>
</dbReference>
<name>A0A974ZWK6_9NOCA</name>
<dbReference type="InterPro" id="IPR011711">
    <property type="entry name" value="GntR_C"/>
</dbReference>
<reference evidence="6 7" key="2">
    <citation type="journal article" date="2022" name="Arch. Microbiol.">
        <title>Rhodococcus pseudokoreensis sp. nov. isolated from the rhizosphere of young M26 apple rootstocks.</title>
        <authorList>
            <person name="Kampfer P."/>
            <person name="Glaeser S.P."/>
            <person name="Blom J."/>
            <person name="Wolf J."/>
            <person name="Benning S."/>
            <person name="Schloter M."/>
            <person name="Neumann-Schaal M."/>
        </authorList>
    </citation>
    <scope>NUCLEOTIDE SEQUENCE [LARGE SCALE GENOMIC DNA]</scope>
    <source>
        <strain evidence="6 7">R79</strain>
    </source>
</reference>
<dbReference type="InterPro" id="IPR008920">
    <property type="entry name" value="TF_FadR/GntR_C"/>
</dbReference>
<evidence type="ECO:0000256" key="1">
    <source>
        <dbReference type="ARBA" id="ARBA00023015"/>
    </source>
</evidence>
<reference evidence="6 7" key="1">
    <citation type="journal article" date="2021" name="Microbiol. Resour. Announc.">
        <title>Complete Genome Sequences of Two Rhodococcus sp. Strains with Large and Linear Chromosomes, Isolated from Apple Rhizosphere.</title>
        <authorList>
            <person name="Benning S."/>
            <person name="Brugnone N."/>
            <person name="Siani R."/>
            <person name="Kublik S."/>
            <person name="Schloter M."/>
            <person name="Rad V."/>
        </authorList>
    </citation>
    <scope>NUCLEOTIDE SEQUENCE [LARGE SCALE GENOMIC DNA]</scope>
    <source>
        <strain evidence="6 7">R79</strain>
    </source>
</reference>
<dbReference type="Proteomes" id="UP000662986">
    <property type="component" value="Chromosome"/>
</dbReference>
<dbReference type="SMART" id="SM00345">
    <property type="entry name" value="HTH_GNTR"/>
    <property type="match status" value="1"/>
</dbReference>
<feature type="domain" description="HTH gntR-type" evidence="5">
    <location>
        <begin position="21"/>
        <end position="88"/>
    </location>
</feature>
<evidence type="ECO:0000259" key="5">
    <source>
        <dbReference type="PROSITE" id="PS50949"/>
    </source>
</evidence>
<dbReference type="PANTHER" id="PTHR43537">
    <property type="entry name" value="TRANSCRIPTIONAL REGULATOR, GNTR FAMILY"/>
    <property type="match status" value="1"/>
</dbReference>
<dbReference type="InterPro" id="IPR036390">
    <property type="entry name" value="WH_DNA-bd_sf"/>
</dbReference>
<dbReference type="SUPFAM" id="SSF48008">
    <property type="entry name" value="GntR ligand-binding domain-like"/>
    <property type="match status" value="1"/>
</dbReference>
<keyword evidence="7" id="KW-1185">Reference proteome</keyword>
<dbReference type="CDD" id="cd07377">
    <property type="entry name" value="WHTH_GntR"/>
    <property type="match status" value="1"/>
</dbReference>
<gene>
    <name evidence="6" type="ORF">JWS13_31040</name>
</gene>
<protein>
    <submittedName>
        <fullName evidence="6">GntR family transcriptional regulator</fullName>
    </submittedName>
</protein>